<name>A0A5C8FM79_9SPIR</name>
<evidence type="ECO:0000313" key="2">
    <source>
        <dbReference type="Proteomes" id="UP000322307"/>
    </source>
</evidence>
<proteinExistence type="predicted"/>
<sequence>MSNSVYTFGNMLREHGIKVFYIKKIKNQYDGLSEYHILEGYITFNAPNKRNLYSAISDNDTMCGLHYCLNMSLNLKKDIIKIDDIDIEVYISMYNSNDEDINNFDVICVEDIEVFKLILNKLNNICEECITNSDYYILNL</sequence>
<reference evidence="1 2" key="1">
    <citation type="journal article" date="1992" name="Lakartidningen">
        <title>[Penicillin V and not amoxicillin is the first choice preparation in acute otitis].</title>
        <authorList>
            <person name="Kamme C."/>
            <person name="Lundgren K."/>
            <person name="Prellner K."/>
        </authorList>
    </citation>
    <scope>NUCLEOTIDE SEQUENCE [LARGE SCALE GENOMIC DNA]</scope>
    <source>
        <strain evidence="1 2">PC3939II</strain>
    </source>
</reference>
<dbReference type="EMBL" id="SAYE01000014">
    <property type="protein sequence ID" value="TXJ49830.1"/>
    <property type="molecule type" value="Genomic_DNA"/>
</dbReference>
<accession>A0A5C8FM79</accession>
<protein>
    <submittedName>
        <fullName evidence="1">Uncharacterized protein</fullName>
    </submittedName>
</protein>
<dbReference type="Proteomes" id="UP000322307">
    <property type="component" value="Unassembled WGS sequence"/>
</dbReference>
<dbReference type="RefSeq" id="WP_147718187.1">
    <property type="nucleotide sequence ID" value="NZ_SAYE01000014.1"/>
</dbReference>
<organism evidence="1 2">
    <name type="scientific">Brachyspira aalborgi</name>
    <dbReference type="NCBI Taxonomy" id="29522"/>
    <lineage>
        <taxon>Bacteria</taxon>
        <taxon>Pseudomonadati</taxon>
        <taxon>Spirochaetota</taxon>
        <taxon>Spirochaetia</taxon>
        <taxon>Brachyspirales</taxon>
        <taxon>Brachyspiraceae</taxon>
        <taxon>Brachyspira</taxon>
    </lineage>
</organism>
<dbReference type="AlphaFoldDB" id="A0A5C8FM79"/>
<comment type="caution">
    <text evidence="1">The sequence shown here is derived from an EMBL/GenBank/DDBJ whole genome shotgun (WGS) entry which is preliminary data.</text>
</comment>
<evidence type="ECO:0000313" key="1">
    <source>
        <dbReference type="EMBL" id="TXJ49830.1"/>
    </source>
</evidence>
<gene>
    <name evidence="1" type="ORF">EPJ84_07155</name>
</gene>